<dbReference type="InterPro" id="IPR023795">
    <property type="entry name" value="Serpin_CS"/>
</dbReference>
<proteinExistence type="inferred from homology"/>
<dbReference type="EMBL" id="BRXU01000001">
    <property type="protein sequence ID" value="GLC47969.1"/>
    <property type="molecule type" value="Genomic_DNA"/>
</dbReference>
<dbReference type="InterPro" id="IPR042185">
    <property type="entry name" value="Serpin_sf_2"/>
</dbReference>
<evidence type="ECO:0000256" key="2">
    <source>
        <dbReference type="RuleBase" id="RU000411"/>
    </source>
</evidence>
<comment type="similarity">
    <text evidence="1 2">Belongs to the serpin family.</text>
</comment>
<dbReference type="Pfam" id="PF00079">
    <property type="entry name" value="Serpin"/>
    <property type="match status" value="1"/>
</dbReference>
<dbReference type="PROSITE" id="PS00284">
    <property type="entry name" value="SERPIN"/>
    <property type="match status" value="1"/>
</dbReference>
<feature type="domain" description="Serpin" evidence="3">
    <location>
        <begin position="21"/>
        <end position="390"/>
    </location>
</feature>
<dbReference type="CDD" id="cd00172">
    <property type="entry name" value="serpin"/>
    <property type="match status" value="1"/>
</dbReference>
<dbReference type="SMART" id="SM00093">
    <property type="entry name" value="SERPIN"/>
    <property type="match status" value="1"/>
</dbReference>
<gene>
    <name evidence="4" type="primary">PLEST000456</name>
    <name evidence="4" type="ORF">PLESTB_000044900</name>
</gene>
<evidence type="ECO:0000313" key="4">
    <source>
        <dbReference type="EMBL" id="GLC47969.1"/>
    </source>
</evidence>
<dbReference type="InterPro" id="IPR000215">
    <property type="entry name" value="Serpin_fam"/>
</dbReference>
<dbReference type="SUPFAM" id="SSF56574">
    <property type="entry name" value="Serpins"/>
    <property type="match status" value="1"/>
</dbReference>
<accession>A0A9W6EX21</accession>
<dbReference type="GO" id="GO:0004867">
    <property type="term" value="F:serine-type endopeptidase inhibitor activity"/>
    <property type="evidence" value="ECO:0007669"/>
    <property type="project" value="InterPro"/>
</dbReference>
<evidence type="ECO:0000259" key="3">
    <source>
        <dbReference type="SMART" id="SM00093"/>
    </source>
</evidence>
<reference evidence="4 5" key="1">
    <citation type="journal article" date="2023" name="Commun. Biol.">
        <title>Reorganization of the ancestral sex-determining regions during the evolution of trioecy in Pleodorina starrii.</title>
        <authorList>
            <person name="Takahashi K."/>
            <person name="Suzuki S."/>
            <person name="Kawai-Toyooka H."/>
            <person name="Yamamoto K."/>
            <person name="Hamaji T."/>
            <person name="Ootsuki R."/>
            <person name="Yamaguchi H."/>
            <person name="Kawachi M."/>
            <person name="Higashiyama T."/>
            <person name="Nozaki H."/>
        </authorList>
    </citation>
    <scope>NUCLEOTIDE SEQUENCE [LARGE SCALE GENOMIC DNA]</scope>
    <source>
        <strain evidence="4 5">NIES-4479</strain>
    </source>
</reference>
<evidence type="ECO:0000256" key="1">
    <source>
        <dbReference type="ARBA" id="ARBA00009500"/>
    </source>
</evidence>
<comment type="caution">
    <text evidence="4">The sequence shown here is derived from an EMBL/GenBank/DDBJ whole genome shotgun (WGS) entry which is preliminary data.</text>
</comment>
<evidence type="ECO:0000313" key="5">
    <source>
        <dbReference type="Proteomes" id="UP001165080"/>
    </source>
</evidence>
<sequence>MAECASVAANPAMSALAKASFGLFLGALPSTSSPQGCFLSPLSIVYALSLAVNGAGPKSPTHTELLRVIAGPDGQQQGLSEADLNSDLGRAMALLNGGKCGAADGATGPGSEMILANSIWTHRGMQLKQAYVESMQSLFQATAREATNGAADINAWVADVTRGLITDLITTDNFDAVLANAIYFKGLWEHAFKPELTRPGNFTTSTGEAKQVHMMSQLFEGRGKEALTGVHKEGLYDAISLPYKGGAFRAVALLPSRGVDVGAAIRDWAAGPQEFQSVGRVRVTLPKFKVTSTMSLVPLLKGLGVEAAFSSAAANFSRMADGQLYISDVLHKAVVEVDEQGTVAAAATAVMMMRCVPMPPQELVFDRPFVFMIYHNPTGLPAFVGVVNDPSAA</sequence>
<dbReference type="OrthoDB" id="1063785at2759"/>
<dbReference type="Proteomes" id="UP001165080">
    <property type="component" value="Unassembled WGS sequence"/>
</dbReference>
<dbReference type="PANTHER" id="PTHR11461:SF211">
    <property type="entry name" value="GH10112P-RELATED"/>
    <property type="match status" value="1"/>
</dbReference>
<dbReference type="Gene3D" id="2.30.39.10">
    <property type="entry name" value="Alpha-1-antitrypsin, domain 1"/>
    <property type="match status" value="1"/>
</dbReference>
<protein>
    <recommendedName>
        <fullName evidence="3">Serpin domain-containing protein</fullName>
    </recommendedName>
</protein>
<name>A0A9W6EX21_9CHLO</name>
<dbReference type="InterPro" id="IPR036186">
    <property type="entry name" value="Serpin_sf"/>
</dbReference>
<dbReference type="InterPro" id="IPR023796">
    <property type="entry name" value="Serpin_dom"/>
</dbReference>
<keyword evidence="5" id="KW-1185">Reference proteome</keyword>
<dbReference type="Gene3D" id="3.30.497.10">
    <property type="entry name" value="Antithrombin, subunit I, domain 2"/>
    <property type="match status" value="1"/>
</dbReference>
<organism evidence="4 5">
    <name type="scientific">Pleodorina starrii</name>
    <dbReference type="NCBI Taxonomy" id="330485"/>
    <lineage>
        <taxon>Eukaryota</taxon>
        <taxon>Viridiplantae</taxon>
        <taxon>Chlorophyta</taxon>
        <taxon>core chlorophytes</taxon>
        <taxon>Chlorophyceae</taxon>
        <taxon>CS clade</taxon>
        <taxon>Chlamydomonadales</taxon>
        <taxon>Volvocaceae</taxon>
        <taxon>Pleodorina</taxon>
    </lineage>
</organism>
<dbReference type="GO" id="GO:0005615">
    <property type="term" value="C:extracellular space"/>
    <property type="evidence" value="ECO:0007669"/>
    <property type="project" value="InterPro"/>
</dbReference>
<dbReference type="AlphaFoldDB" id="A0A9W6EX21"/>
<dbReference type="PANTHER" id="PTHR11461">
    <property type="entry name" value="SERINE PROTEASE INHIBITOR, SERPIN"/>
    <property type="match status" value="1"/>
</dbReference>
<dbReference type="InterPro" id="IPR042178">
    <property type="entry name" value="Serpin_sf_1"/>
</dbReference>